<gene>
    <name evidence="5" type="ORF">ACG0Z3_13545</name>
</gene>
<feature type="domain" description="Glycosyltransferase 2-like" evidence="4">
    <location>
        <begin position="19"/>
        <end position="176"/>
    </location>
</feature>
<dbReference type="RefSeq" id="WP_394398205.1">
    <property type="nucleotide sequence ID" value="NZ_JBIGHW010000006.1"/>
</dbReference>
<dbReference type="EC" id="2.4.-.-" evidence="5"/>
<name>A0ABW7FK62_9BURK</name>
<keyword evidence="2 5" id="KW-0328">Glycosyltransferase</keyword>
<keyword evidence="6" id="KW-1185">Reference proteome</keyword>
<dbReference type="Pfam" id="PF00535">
    <property type="entry name" value="Glycos_transf_2"/>
    <property type="match status" value="1"/>
</dbReference>
<sequence>MSSNDPVLEFEAATPVVSVVMAVNRDDGFLTSAIESILTQSMQSLELLVVANNCSDELWAHLQMLATRDTRLRPLRTPLGQLPYNLNVGLHQARGEFIARMDADDLALPDRLARQLHFLRANPSVSVVGGNYEHIDERGHLIGQPTSLRLDPDKIHERMPYESCIPHPTVMMRRADAIQVGGYAYGLYAEDWDLWLRMRRAGKRFANIPDLVLLYRIHAGQSTSLQAARRNIANVQALLLRELILTANPTFALSMLRHLGFELLRIAVALTRRVFPKRGVSQ</sequence>
<evidence type="ECO:0000259" key="4">
    <source>
        <dbReference type="Pfam" id="PF00535"/>
    </source>
</evidence>
<evidence type="ECO:0000313" key="5">
    <source>
        <dbReference type="EMBL" id="MFG6441706.1"/>
    </source>
</evidence>
<protein>
    <submittedName>
        <fullName evidence="5">Glycosyltransferase</fullName>
        <ecNumber evidence="5">2.4.-.-</ecNumber>
    </submittedName>
</protein>
<dbReference type="Proteomes" id="UP001606301">
    <property type="component" value="Unassembled WGS sequence"/>
</dbReference>
<evidence type="ECO:0000256" key="3">
    <source>
        <dbReference type="ARBA" id="ARBA00022679"/>
    </source>
</evidence>
<dbReference type="Gene3D" id="3.90.550.10">
    <property type="entry name" value="Spore Coat Polysaccharide Biosynthesis Protein SpsA, Chain A"/>
    <property type="match status" value="1"/>
</dbReference>
<evidence type="ECO:0000256" key="1">
    <source>
        <dbReference type="ARBA" id="ARBA00006739"/>
    </source>
</evidence>
<comment type="caution">
    <text evidence="5">The sequence shown here is derived from an EMBL/GenBank/DDBJ whole genome shotgun (WGS) entry which is preliminary data.</text>
</comment>
<reference evidence="5 6" key="1">
    <citation type="submission" date="2024-08" db="EMBL/GenBank/DDBJ databases">
        <authorList>
            <person name="Lu H."/>
        </authorList>
    </citation>
    <scope>NUCLEOTIDE SEQUENCE [LARGE SCALE GENOMIC DNA]</scope>
    <source>
        <strain evidence="5 6">LKC17W</strain>
    </source>
</reference>
<dbReference type="EMBL" id="JBIGHW010000006">
    <property type="protein sequence ID" value="MFG6441706.1"/>
    <property type="molecule type" value="Genomic_DNA"/>
</dbReference>
<dbReference type="InterPro" id="IPR029044">
    <property type="entry name" value="Nucleotide-diphossugar_trans"/>
</dbReference>
<dbReference type="SUPFAM" id="SSF53448">
    <property type="entry name" value="Nucleotide-diphospho-sugar transferases"/>
    <property type="match status" value="1"/>
</dbReference>
<organism evidence="5 6">
    <name type="scientific">Pelomonas margarita</name>
    <dbReference type="NCBI Taxonomy" id="3299031"/>
    <lineage>
        <taxon>Bacteria</taxon>
        <taxon>Pseudomonadati</taxon>
        <taxon>Pseudomonadota</taxon>
        <taxon>Betaproteobacteria</taxon>
        <taxon>Burkholderiales</taxon>
        <taxon>Sphaerotilaceae</taxon>
        <taxon>Roseateles</taxon>
    </lineage>
</organism>
<proteinExistence type="inferred from homology"/>
<dbReference type="PANTHER" id="PTHR43685:SF5">
    <property type="entry name" value="GLYCOSYLTRANSFERASE EPSE-RELATED"/>
    <property type="match status" value="1"/>
</dbReference>
<evidence type="ECO:0000313" key="6">
    <source>
        <dbReference type="Proteomes" id="UP001606301"/>
    </source>
</evidence>
<dbReference type="InterPro" id="IPR050834">
    <property type="entry name" value="Glycosyltransf_2"/>
</dbReference>
<accession>A0ABW7FK62</accession>
<comment type="similarity">
    <text evidence="1">Belongs to the glycosyltransferase 2 family.</text>
</comment>
<evidence type="ECO:0000256" key="2">
    <source>
        <dbReference type="ARBA" id="ARBA00022676"/>
    </source>
</evidence>
<keyword evidence="3 5" id="KW-0808">Transferase</keyword>
<dbReference type="GO" id="GO:0016757">
    <property type="term" value="F:glycosyltransferase activity"/>
    <property type="evidence" value="ECO:0007669"/>
    <property type="project" value="UniProtKB-KW"/>
</dbReference>
<dbReference type="PANTHER" id="PTHR43685">
    <property type="entry name" value="GLYCOSYLTRANSFERASE"/>
    <property type="match status" value="1"/>
</dbReference>
<dbReference type="InterPro" id="IPR001173">
    <property type="entry name" value="Glyco_trans_2-like"/>
</dbReference>